<keyword evidence="2" id="KW-1185">Reference proteome</keyword>
<evidence type="ECO:0000313" key="2">
    <source>
        <dbReference type="Proteomes" id="UP000219559"/>
    </source>
</evidence>
<dbReference type="Gene3D" id="1.20.1440.60">
    <property type="entry name" value="23S rRNA-intervening sequence"/>
    <property type="match status" value="1"/>
</dbReference>
<organism evidence="1 2">
    <name type="scientific">Sediminicola luteus</name>
    <dbReference type="NCBI Taxonomy" id="319238"/>
    <lineage>
        <taxon>Bacteria</taxon>
        <taxon>Pseudomonadati</taxon>
        <taxon>Bacteroidota</taxon>
        <taxon>Flavobacteriia</taxon>
        <taxon>Flavobacteriales</taxon>
        <taxon>Flavobacteriaceae</taxon>
        <taxon>Sediminicola</taxon>
    </lineage>
</organism>
<dbReference type="EMBL" id="NBWU01000004">
    <property type="protein sequence ID" value="PCE63942.1"/>
    <property type="molecule type" value="Genomic_DNA"/>
</dbReference>
<dbReference type="Proteomes" id="UP000219559">
    <property type="component" value="Unassembled WGS sequence"/>
</dbReference>
<dbReference type="Pfam" id="PF05635">
    <property type="entry name" value="23S_rRNA_IVP"/>
    <property type="match status" value="1"/>
</dbReference>
<accession>A0A2A4G855</accession>
<name>A0A2A4G855_9FLAO</name>
<dbReference type="AlphaFoldDB" id="A0A2A4G855"/>
<gene>
    <name evidence="1" type="ORF">B7P33_11860</name>
</gene>
<dbReference type="OrthoDB" id="285993at2"/>
<dbReference type="PANTHER" id="PTHR38471:SF2">
    <property type="entry name" value="FOUR HELIX BUNDLE PROTEIN"/>
    <property type="match status" value="1"/>
</dbReference>
<dbReference type="InterPro" id="IPR036583">
    <property type="entry name" value="23S_rRNA_IVS_sf"/>
</dbReference>
<dbReference type="PANTHER" id="PTHR38471">
    <property type="entry name" value="FOUR HELIX BUNDLE PROTEIN"/>
    <property type="match status" value="1"/>
</dbReference>
<reference evidence="1 2" key="1">
    <citation type="submission" date="2017-04" db="EMBL/GenBank/DDBJ databases">
        <title>A new member of the family Flavobacteriaceae isolated from ascidians.</title>
        <authorList>
            <person name="Chen L."/>
        </authorList>
    </citation>
    <scope>NUCLEOTIDE SEQUENCE [LARGE SCALE GENOMIC DNA]</scope>
    <source>
        <strain evidence="1 2">HQA918</strain>
    </source>
</reference>
<dbReference type="InterPro" id="IPR012657">
    <property type="entry name" value="23S_rRNA-intervening_sequence"/>
</dbReference>
<dbReference type="SUPFAM" id="SSF158446">
    <property type="entry name" value="IVS-encoded protein-like"/>
    <property type="match status" value="1"/>
</dbReference>
<comment type="caution">
    <text evidence="1">The sequence shown here is derived from an EMBL/GenBank/DDBJ whole genome shotgun (WGS) entry which is preliminary data.</text>
</comment>
<dbReference type="NCBIfam" id="TIGR02436">
    <property type="entry name" value="four helix bundle protein"/>
    <property type="match status" value="1"/>
</dbReference>
<protein>
    <submittedName>
        <fullName evidence="1">Four helix bundle protein</fullName>
    </submittedName>
</protein>
<dbReference type="PIRSF" id="PIRSF035652">
    <property type="entry name" value="CHP02436"/>
    <property type="match status" value="1"/>
</dbReference>
<proteinExistence type="predicted"/>
<dbReference type="RefSeq" id="WP_097442659.1">
    <property type="nucleotide sequence ID" value="NZ_NBWU01000004.1"/>
</dbReference>
<evidence type="ECO:0000313" key="1">
    <source>
        <dbReference type="EMBL" id="PCE63942.1"/>
    </source>
</evidence>
<sequence length="115" mass="13261">MQDLKQRTKKLAIACWLFCRDVPKSREYDAWARQLIRCSASVGANYRAAQRAKSTADFLNKLKIVEEEADETIYWLELFAEVIPERNQKIEDLLSEANQVLAIIVASIKTVKKNM</sequence>